<dbReference type="InterPro" id="IPR029045">
    <property type="entry name" value="ClpP/crotonase-like_dom_sf"/>
</dbReference>
<reference evidence="2 3" key="1">
    <citation type="submission" date="2018-11" db="EMBL/GenBank/DDBJ databases">
        <title>Genomes From Bacteria Associated with the Canine Oral Cavity: a Test Case for Automated Genome-Based Taxonomic Assignment.</title>
        <authorList>
            <person name="Coil D.A."/>
            <person name="Jospin G."/>
            <person name="Darling A.E."/>
            <person name="Wallis C."/>
            <person name="Davis I.J."/>
            <person name="Harris S."/>
            <person name="Eisen J.A."/>
            <person name="Holcombe L.J."/>
            <person name="O'Flynn C."/>
        </authorList>
    </citation>
    <scope>NUCLEOTIDE SEQUENCE [LARGE SCALE GENOMIC DNA]</scope>
    <source>
        <strain evidence="2 3">OH1426_COT-023</strain>
    </source>
</reference>
<evidence type="ECO:0000259" key="1">
    <source>
        <dbReference type="Pfam" id="PF03572"/>
    </source>
</evidence>
<dbReference type="Gene3D" id="2.30.42.10">
    <property type="match status" value="1"/>
</dbReference>
<evidence type="ECO:0000313" key="2">
    <source>
        <dbReference type="EMBL" id="RRD74814.1"/>
    </source>
</evidence>
<evidence type="ECO:0000313" key="3">
    <source>
        <dbReference type="Proteomes" id="UP000279860"/>
    </source>
</evidence>
<dbReference type="Pfam" id="PF03572">
    <property type="entry name" value="Peptidase_S41"/>
    <property type="match status" value="1"/>
</dbReference>
<proteinExistence type="predicted"/>
<sequence length="593" mass="69586">MFEKIQHVLIVLFAIASFNACDRIERMYLMYSLRNDTSVEEDSIFRMRADSSFLPDTFDRRGRLFYLCKVWGFVKYYSENTRPTSSIDVDQILMDAIAQSNRCDNKEAFGSILRNVIASIQTDPISERNPYKNTEEYALVDFRWMNDTVFLDATISEQLRHIFLNHSGESYFIDYLRSRNIKQINEKEYPDVAPDYPVRLLGLFRYWNVIQYFYSNKYYTDSCWDRVLYEAIPSFETADTEREYRLCIYRLIRRLRDTHSDYNFLNDSIISGQYRPNFSMLKINGDFFINTFSIPGEEGSFRMGDRIMQINGRDVRQLYDSLRMYVGGGNDRVEQLFVCAAMISDFDSVSTYTIERRGDTLTLVSANRKRTEYSQYRQNEREREVKKDQYEWLNDSVAYLNLKYVTRQNFSHNYNAIQDAKVMILDLRCYPDNMIFFNCISTFVPPTPVFAYIVYPDIRFPGMLRYAKASKKIGKKKGYQGRIMLLVDEWTASFSEHLTMALQANPRTVTIGSSSSGANGDISPSIFPGNVRTIYTCLSVYYPDFAPIQRCGVKIDYFVEPTVEALKQGKDWILEEALRRIEVQDFRRAESLN</sequence>
<dbReference type="SUPFAM" id="SSF52096">
    <property type="entry name" value="ClpP/crotonase"/>
    <property type="match status" value="1"/>
</dbReference>
<comment type="caution">
    <text evidence="2">The sequence shown here is derived from an EMBL/GenBank/DDBJ whole genome shotgun (WGS) entry which is preliminary data.</text>
</comment>
<organism evidence="2 3">
    <name type="scientific">Tannerella forsythia</name>
    <name type="common">Bacteroides forsythus</name>
    <dbReference type="NCBI Taxonomy" id="28112"/>
    <lineage>
        <taxon>Bacteria</taxon>
        <taxon>Pseudomonadati</taxon>
        <taxon>Bacteroidota</taxon>
        <taxon>Bacteroidia</taxon>
        <taxon>Bacteroidales</taxon>
        <taxon>Tannerellaceae</taxon>
        <taxon>Tannerella</taxon>
    </lineage>
</organism>
<accession>A0A3P1YUR7</accession>
<dbReference type="InterPro" id="IPR005151">
    <property type="entry name" value="Tail-specific_protease"/>
</dbReference>
<dbReference type="RefSeq" id="WP_124790069.1">
    <property type="nucleotide sequence ID" value="NZ_RQYN01000024.1"/>
</dbReference>
<dbReference type="Proteomes" id="UP000279860">
    <property type="component" value="Unassembled WGS sequence"/>
</dbReference>
<dbReference type="EMBL" id="RQYN01000024">
    <property type="protein sequence ID" value="RRD74814.1"/>
    <property type="molecule type" value="Genomic_DNA"/>
</dbReference>
<dbReference type="Gene3D" id="3.90.226.10">
    <property type="entry name" value="2-enoyl-CoA Hydratase, Chain A, domain 1"/>
    <property type="match status" value="1"/>
</dbReference>
<protein>
    <submittedName>
        <fullName evidence="2">Peptidase S41</fullName>
    </submittedName>
</protein>
<dbReference type="InterPro" id="IPR036034">
    <property type="entry name" value="PDZ_sf"/>
</dbReference>
<feature type="domain" description="Tail specific protease" evidence="1">
    <location>
        <begin position="397"/>
        <end position="557"/>
    </location>
</feature>
<dbReference type="GO" id="GO:0006508">
    <property type="term" value="P:proteolysis"/>
    <property type="evidence" value="ECO:0007669"/>
    <property type="project" value="InterPro"/>
</dbReference>
<dbReference type="AlphaFoldDB" id="A0A3P1YUR7"/>
<dbReference type="GO" id="GO:0008236">
    <property type="term" value="F:serine-type peptidase activity"/>
    <property type="evidence" value="ECO:0007669"/>
    <property type="project" value="InterPro"/>
</dbReference>
<name>A0A3P1YUR7_TANFO</name>
<gene>
    <name evidence="2" type="ORF">EII41_07410</name>
</gene>